<evidence type="ECO:0000313" key="3">
    <source>
        <dbReference type="Proteomes" id="UP000826234"/>
    </source>
</evidence>
<dbReference type="PANTHER" id="PTHR23252:SF24">
    <property type="entry name" value="TRANSMEMBRANE PROTEIN 145"/>
    <property type="match status" value="1"/>
</dbReference>
<dbReference type="InterPro" id="IPR047831">
    <property type="entry name" value="GPR180/TMEM145"/>
</dbReference>
<protein>
    <recommendedName>
        <fullName evidence="1">GPR180-like N-terminal domain-containing protein</fullName>
    </recommendedName>
</protein>
<evidence type="ECO:0000313" key="2">
    <source>
        <dbReference type="EMBL" id="KAH0631680.1"/>
    </source>
</evidence>
<gene>
    <name evidence="2" type="ORF">JD844_006130</name>
</gene>
<dbReference type="InterPro" id="IPR053880">
    <property type="entry name" value="GPR180-like_N"/>
</dbReference>
<dbReference type="Pfam" id="PF21892">
    <property type="entry name" value="TMEM145_N"/>
    <property type="match status" value="1"/>
</dbReference>
<accession>A0ABQ7TPF8</accession>
<keyword evidence="3" id="KW-1185">Reference proteome</keyword>
<reference evidence="2 3" key="1">
    <citation type="journal article" date="2022" name="Gigascience">
        <title>A chromosome-level genome assembly and annotation of the desert horned lizard, Phrynosoma platyrhinos, provides insight into chromosomal rearrangements among reptiles.</title>
        <authorList>
            <person name="Koochekian N."/>
            <person name="Ascanio A."/>
            <person name="Farleigh K."/>
            <person name="Card D.C."/>
            <person name="Schield D.R."/>
            <person name="Castoe T.A."/>
            <person name="Jezkova T."/>
        </authorList>
    </citation>
    <scope>NUCLEOTIDE SEQUENCE [LARGE SCALE GENOMIC DNA]</scope>
    <source>
        <strain evidence="2">NK-2021</strain>
    </source>
</reference>
<dbReference type="PANTHER" id="PTHR23252">
    <property type="entry name" value="INTIMAL THICKNESS RECEPTOR-RELATED"/>
    <property type="match status" value="1"/>
</dbReference>
<comment type="caution">
    <text evidence="2">The sequence shown here is derived from an EMBL/GenBank/DDBJ whole genome shotgun (WGS) entry which is preliminary data.</text>
</comment>
<evidence type="ECO:0000259" key="1">
    <source>
        <dbReference type="Pfam" id="PF21892"/>
    </source>
</evidence>
<dbReference type="Proteomes" id="UP000826234">
    <property type="component" value="Unassembled WGS sequence"/>
</dbReference>
<sequence>MFQPEKKIWLLPFAFFSLWYGFRGNAGAWAVAMGTGDFKEKEDWVFLTRFCFLSDYGRLDFQFRYPEAKCCQNILLYFDDPSQWPSVYKKGNKVSLDRADGR</sequence>
<name>A0ABQ7TPF8_PHRPL</name>
<proteinExistence type="predicted"/>
<feature type="domain" description="GPR180-like N-terminal" evidence="1">
    <location>
        <begin position="35"/>
        <end position="92"/>
    </location>
</feature>
<dbReference type="EMBL" id="JAIPUX010000035">
    <property type="protein sequence ID" value="KAH0631680.1"/>
    <property type="molecule type" value="Genomic_DNA"/>
</dbReference>
<organism evidence="2 3">
    <name type="scientific">Phrynosoma platyrhinos</name>
    <name type="common">Desert horned lizard</name>
    <dbReference type="NCBI Taxonomy" id="52577"/>
    <lineage>
        <taxon>Eukaryota</taxon>
        <taxon>Metazoa</taxon>
        <taxon>Chordata</taxon>
        <taxon>Craniata</taxon>
        <taxon>Vertebrata</taxon>
        <taxon>Euteleostomi</taxon>
        <taxon>Lepidosauria</taxon>
        <taxon>Squamata</taxon>
        <taxon>Bifurcata</taxon>
        <taxon>Unidentata</taxon>
        <taxon>Episquamata</taxon>
        <taxon>Toxicofera</taxon>
        <taxon>Iguania</taxon>
        <taxon>Phrynosomatidae</taxon>
        <taxon>Phrynosomatinae</taxon>
        <taxon>Phrynosoma</taxon>
    </lineage>
</organism>